<dbReference type="AlphaFoldDB" id="A0A365NZD9"/>
<proteinExistence type="predicted"/>
<reference evidence="1 2" key="1">
    <citation type="submission" date="2018-06" db="EMBL/GenBank/DDBJ databases">
        <title>Flavobacterium tibetense sp. nov., isolated from a wetland YonghuCo on Tibetan Plateau.</title>
        <authorList>
            <person name="Xing P."/>
            <person name="Phurbu D."/>
            <person name="Lu H."/>
        </authorList>
    </citation>
    <scope>NUCLEOTIDE SEQUENCE [LARGE SCALE GENOMIC DNA]</scope>
    <source>
        <strain evidence="1 2">YH5</strain>
    </source>
</reference>
<comment type="caution">
    <text evidence="1">The sequence shown here is derived from an EMBL/GenBank/DDBJ whole genome shotgun (WGS) entry which is preliminary data.</text>
</comment>
<dbReference type="Proteomes" id="UP000253319">
    <property type="component" value="Unassembled WGS sequence"/>
</dbReference>
<organism evidence="1 2">
    <name type="scientific">Flavobacterium tibetense</name>
    <dbReference type="NCBI Taxonomy" id="2233533"/>
    <lineage>
        <taxon>Bacteria</taxon>
        <taxon>Pseudomonadati</taxon>
        <taxon>Bacteroidota</taxon>
        <taxon>Flavobacteriia</taxon>
        <taxon>Flavobacteriales</taxon>
        <taxon>Flavobacteriaceae</taxon>
        <taxon>Flavobacterium</taxon>
    </lineage>
</organism>
<protein>
    <submittedName>
        <fullName evidence="1">Uncharacterized protein</fullName>
    </submittedName>
</protein>
<sequence length="106" mass="12413">MLETQVDNFGGMKRKYSLLIEWLTSDPKARITKTTRDHIEISCIYPSSITKFLITENFNFVEIDWISNLGVMGNHKLNWKFPNNTHQESIIEKIGTDLQNYENSIF</sequence>
<keyword evidence="2" id="KW-1185">Reference proteome</keyword>
<accession>A0A365NZD9</accession>
<evidence type="ECO:0000313" key="1">
    <source>
        <dbReference type="EMBL" id="RBA27580.1"/>
    </source>
</evidence>
<evidence type="ECO:0000313" key="2">
    <source>
        <dbReference type="Proteomes" id="UP000253319"/>
    </source>
</evidence>
<dbReference type="EMBL" id="QLST01000016">
    <property type="protein sequence ID" value="RBA27580.1"/>
    <property type="molecule type" value="Genomic_DNA"/>
</dbReference>
<name>A0A365NZD9_9FLAO</name>
<gene>
    <name evidence="1" type="ORF">DPN68_11425</name>
</gene>